<organism evidence="3 4">
    <name type="scientific">Nannocystis pusilla</name>
    <dbReference type="NCBI Taxonomy" id="889268"/>
    <lineage>
        <taxon>Bacteria</taxon>
        <taxon>Pseudomonadati</taxon>
        <taxon>Myxococcota</taxon>
        <taxon>Polyangia</taxon>
        <taxon>Nannocystales</taxon>
        <taxon>Nannocystaceae</taxon>
        <taxon>Nannocystis</taxon>
    </lineage>
</organism>
<sequence length="498" mass="53386">MHVALRPLVRGLPLVALALVACGGGDPADTDAPTTAAETTAGTTAGALTDAPTTSPPGTTTAVDPATTTTTGTATTTATTTTGDDPDTTTGTTGGEAGFDEDLPYGGRFYGVAASGRGPGNTRFATMAAHRLRAEKSGYVTAVRWNNRFDHQGGNVGYSIGDGGNVRVELRADDGTDKHFPADTVLAQTAVLEHMIDQPEFPLVEFAEPAWLDVDQLYHIVYVQLGEPGNEVSINDLHNLTYGSPKSPFFDDDFATLIHRENTGWSRRARYIPLFELHYDDGVVKGQGNLGGRPEVDSIKGTVKSISGDLGARERIVVDGPSRVARALWVRPWRVEGDDPLHVCLRNGRGEDLECFALDPAQVSAPYNDQNFDCNDCGDCDSCNNCGGKNICSACDACDAGTNVVEWIRLEFAGSQTLESGATYSVEFAGDASSTYRVTAMYGAGHAKDESERFGEDKQVLSWRAEYTVDGGNKWTGWTNWDVDNRSDHHLGVLFELE</sequence>
<gene>
    <name evidence="3" type="ORF">K7C98_36345</name>
</gene>
<evidence type="ECO:0000313" key="3">
    <source>
        <dbReference type="EMBL" id="MBZ5714733.1"/>
    </source>
</evidence>
<evidence type="ECO:0000256" key="2">
    <source>
        <dbReference type="SAM" id="SignalP"/>
    </source>
</evidence>
<comment type="caution">
    <text evidence="3">The sequence shown here is derived from an EMBL/GenBank/DDBJ whole genome shotgun (WGS) entry which is preliminary data.</text>
</comment>
<name>A0ABS7U2I8_9BACT</name>
<feature type="chain" id="PRO_5046268836" evidence="2">
    <location>
        <begin position="19"/>
        <end position="498"/>
    </location>
</feature>
<evidence type="ECO:0000313" key="4">
    <source>
        <dbReference type="Proteomes" id="UP001139031"/>
    </source>
</evidence>
<dbReference type="Proteomes" id="UP001139031">
    <property type="component" value="Unassembled WGS sequence"/>
</dbReference>
<keyword evidence="4" id="KW-1185">Reference proteome</keyword>
<dbReference type="RefSeq" id="WP_224196466.1">
    <property type="nucleotide sequence ID" value="NZ_JAIRAU010000049.1"/>
</dbReference>
<keyword evidence="2" id="KW-0732">Signal</keyword>
<accession>A0ABS7U2I8</accession>
<dbReference type="PROSITE" id="PS51257">
    <property type="entry name" value="PROKAR_LIPOPROTEIN"/>
    <property type="match status" value="1"/>
</dbReference>
<evidence type="ECO:0000256" key="1">
    <source>
        <dbReference type="SAM" id="MobiDB-lite"/>
    </source>
</evidence>
<feature type="signal peptide" evidence="2">
    <location>
        <begin position="1"/>
        <end position="18"/>
    </location>
</feature>
<proteinExistence type="predicted"/>
<feature type="compositionally biased region" description="Low complexity" evidence="1">
    <location>
        <begin position="30"/>
        <end position="91"/>
    </location>
</feature>
<dbReference type="EMBL" id="JAIRAU010000049">
    <property type="protein sequence ID" value="MBZ5714733.1"/>
    <property type="molecule type" value="Genomic_DNA"/>
</dbReference>
<protein>
    <submittedName>
        <fullName evidence="3">Uncharacterized protein</fullName>
    </submittedName>
</protein>
<reference evidence="3" key="1">
    <citation type="submission" date="2021-08" db="EMBL/GenBank/DDBJ databases">
        <authorList>
            <person name="Stevens D.C."/>
        </authorList>
    </citation>
    <scope>NUCLEOTIDE SEQUENCE</scope>
    <source>
        <strain evidence="3">DSM 53165</strain>
    </source>
</reference>
<feature type="region of interest" description="Disordered" evidence="1">
    <location>
        <begin position="28"/>
        <end position="102"/>
    </location>
</feature>